<feature type="transmembrane region" description="Helical" evidence="1">
    <location>
        <begin position="12"/>
        <end position="35"/>
    </location>
</feature>
<sequence>MSEPEAFNKARLPIVAFILRLVTMILLLTSLTVLITDSATFKPVLSSKEVTIRMKYILLLQKMADTCYHVSAGKHLVGYGGLIYFNLFSDKVVLSLLASGVGAGFGATYDLKKNLDNLDDILQKLGYKTIADIQSELDDFFNLGYVSATLLLLGFLYFGVSSFISSLALSRRTQN</sequence>
<dbReference type="PANTHER" id="PTHR33573">
    <property type="entry name" value="CASP-LIKE PROTEIN 4A4"/>
    <property type="match status" value="1"/>
</dbReference>
<reference evidence="2 3" key="1">
    <citation type="journal article" date="2023" name="Plant Biotechnol. J.">
        <title>Chromosome-level wild Hevea brasiliensis genome provides new tools for genomic-assisted breeding and valuable loci to elevate rubber yield.</title>
        <authorList>
            <person name="Cheng H."/>
            <person name="Song X."/>
            <person name="Hu Y."/>
            <person name="Wu T."/>
            <person name="Yang Q."/>
            <person name="An Z."/>
            <person name="Feng S."/>
            <person name="Deng Z."/>
            <person name="Wu W."/>
            <person name="Zeng X."/>
            <person name="Tu M."/>
            <person name="Wang X."/>
            <person name="Huang H."/>
        </authorList>
    </citation>
    <scope>NUCLEOTIDE SEQUENCE [LARGE SCALE GENOMIC DNA]</scope>
    <source>
        <strain evidence="2">MT/VB/25A 57/8</strain>
    </source>
</reference>
<keyword evidence="1" id="KW-0812">Transmembrane</keyword>
<feature type="transmembrane region" description="Helical" evidence="1">
    <location>
        <begin position="145"/>
        <end position="169"/>
    </location>
</feature>
<protein>
    <recommendedName>
        <fullName evidence="4">CASP-like protein</fullName>
    </recommendedName>
</protein>
<gene>
    <name evidence="2" type="ORF">P3X46_032814</name>
</gene>
<accession>A0ABQ9KEG6</accession>
<proteinExistence type="predicted"/>
<keyword evidence="1" id="KW-0472">Membrane</keyword>
<dbReference type="EMBL" id="JARPOI010000018">
    <property type="protein sequence ID" value="KAJ9135660.1"/>
    <property type="molecule type" value="Genomic_DNA"/>
</dbReference>
<name>A0ABQ9KEG6_HEVBR</name>
<organism evidence="2 3">
    <name type="scientific">Hevea brasiliensis</name>
    <name type="common">Para rubber tree</name>
    <name type="synonym">Siphonia brasiliensis</name>
    <dbReference type="NCBI Taxonomy" id="3981"/>
    <lineage>
        <taxon>Eukaryota</taxon>
        <taxon>Viridiplantae</taxon>
        <taxon>Streptophyta</taxon>
        <taxon>Embryophyta</taxon>
        <taxon>Tracheophyta</taxon>
        <taxon>Spermatophyta</taxon>
        <taxon>Magnoliopsida</taxon>
        <taxon>eudicotyledons</taxon>
        <taxon>Gunneridae</taxon>
        <taxon>Pentapetalae</taxon>
        <taxon>rosids</taxon>
        <taxon>fabids</taxon>
        <taxon>Malpighiales</taxon>
        <taxon>Euphorbiaceae</taxon>
        <taxon>Crotonoideae</taxon>
        <taxon>Micrandreae</taxon>
        <taxon>Hevea</taxon>
    </lineage>
</organism>
<evidence type="ECO:0000256" key="1">
    <source>
        <dbReference type="SAM" id="Phobius"/>
    </source>
</evidence>
<dbReference type="PANTHER" id="PTHR33573:SF40">
    <property type="entry name" value="CASP-LIKE PROTEIN 4D2"/>
    <property type="match status" value="1"/>
</dbReference>
<keyword evidence="3" id="KW-1185">Reference proteome</keyword>
<dbReference type="Proteomes" id="UP001174677">
    <property type="component" value="Chromosome 18"/>
</dbReference>
<evidence type="ECO:0008006" key="4">
    <source>
        <dbReference type="Google" id="ProtNLM"/>
    </source>
</evidence>
<comment type="caution">
    <text evidence="2">The sequence shown here is derived from an EMBL/GenBank/DDBJ whole genome shotgun (WGS) entry which is preliminary data.</text>
</comment>
<evidence type="ECO:0000313" key="2">
    <source>
        <dbReference type="EMBL" id="KAJ9135660.1"/>
    </source>
</evidence>
<evidence type="ECO:0000313" key="3">
    <source>
        <dbReference type="Proteomes" id="UP001174677"/>
    </source>
</evidence>
<keyword evidence="1" id="KW-1133">Transmembrane helix</keyword>